<dbReference type="InterPro" id="IPR050304">
    <property type="entry name" value="MT-severing_AAA_ATPase"/>
</dbReference>
<evidence type="ECO:0000259" key="10">
    <source>
        <dbReference type="SMART" id="SM00382"/>
    </source>
</evidence>
<protein>
    <recommendedName>
        <fullName evidence="7">microtubule-severing ATPase</fullName>
        <ecNumber evidence="7">5.6.1.1</ecNumber>
    </recommendedName>
</protein>
<dbReference type="OrthoDB" id="10251136at2759"/>
<evidence type="ECO:0000313" key="13">
    <source>
        <dbReference type="Proteomes" id="UP000036987"/>
    </source>
</evidence>
<feature type="domain" description="MIT" evidence="11">
    <location>
        <begin position="58"/>
        <end position="135"/>
    </location>
</feature>
<evidence type="ECO:0000256" key="9">
    <source>
        <dbReference type="SAM" id="MobiDB-lite"/>
    </source>
</evidence>
<evidence type="ECO:0000256" key="2">
    <source>
        <dbReference type="ARBA" id="ARBA00022741"/>
    </source>
</evidence>
<evidence type="ECO:0000256" key="4">
    <source>
        <dbReference type="ARBA" id="ARBA00023136"/>
    </source>
</evidence>
<dbReference type="GO" id="GO:0005524">
    <property type="term" value="F:ATP binding"/>
    <property type="evidence" value="ECO:0007669"/>
    <property type="project" value="UniProtKB-KW"/>
</dbReference>
<dbReference type="EC" id="5.6.1.1" evidence="7"/>
<dbReference type="GO" id="GO:0016887">
    <property type="term" value="F:ATP hydrolysis activity"/>
    <property type="evidence" value="ECO:0000318"/>
    <property type="project" value="GO_Central"/>
</dbReference>
<keyword evidence="3 8" id="KW-0067">ATP-binding</keyword>
<dbReference type="InterPro" id="IPR003593">
    <property type="entry name" value="AAA+_ATPase"/>
</dbReference>
<feature type="region of interest" description="Disordered" evidence="9">
    <location>
        <begin position="16"/>
        <end position="44"/>
    </location>
</feature>
<dbReference type="GO" id="GO:0005737">
    <property type="term" value="C:cytoplasm"/>
    <property type="evidence" value="ECO:0000318"/>
    <property type="project" value="GO_Central"/>
</dbReference>
<dbReference type="Pfam" id="PF17862">
    <property type="entry name" value="AAA_lid_3"/>
    <property type="match status" value="1"/>
</dbReference>
<dbReference type="STRING" id="29655.A0A0K9NL87"/>
<dbReference type="CDD" id="cd19524">
    <property type="entry name" value="RecA-like_spastin"/>
    <property type="match status" value="1"/>
</dbReference>
<dbReference type="PANTHER" id="PTHR23074:SF86">
    <property type="entry name" value="SPASTIN"/>
    <property type="match status" value="1"/>
</dbReference>
<keyword evidence="1" id="KW-0493">Microtubule</keyword>
<gene>
    <name evidence="12" type="ORF">ZOSMA_85G01100</name>
</gene>
<dbReference type="AlphaFoldDB" id="A0A0K9NL87"/>
<keyword evidence="13" id="KW-1185">Reference proteome</keyword>
<evidence type="ECO:0000313" key="12">
    <source>
        <dbReference type="EMBL" id="KMZ57539.1"/>
    </source>
</evidence>
<dbReference type="FunFam" id="1.20.58.80:FF:000019">
    <property type="entry name" value="AAA-type ATPase family protein"/>
    <property type="match status" value="1"/>
</dbReference>
<dbReference type="Pfam" id="PF00004">
    <property type="entry name" value="AAA"/>
    <property type="match status" value="1"/>
</dbReference>
<dbReference type="FunFam" id="3.40.50.300:FF:000958">
    <property type="entry name" value="Spastin, putative"/>
    <property type="match status" value="1"/>
</dbReference>
<dbReference type="OMA" id="MVAIERQ"/>
<evidence type="ECO:0000256" key="5">
    <source>
        <dbReference type="ARBA" id="ARBA00023235"/>
    </source>
</evidence>
<dbReference type="InterPro" id="IPR041569">
    <property type="entry name" value="AAA_lid_3"/>
</dbReference>
<dbReference type="InterPro" id="IPR003959">
    <property type="entry name" value="ATPase_AAA_core"/>
</dbReference>
<reference evidence="13" key="1">
    <citation type="journal article" date="2016" name="Nature">
        <title>The genome of the seagrass Zostera marina reveals angiosperm adaptation to the sea.</title>
        <authorList>
            <person name="Olsen J.L."/>
            <person name="Rouze P."/>
            <person name="Verhelst B."/>
            <person name="Lin Y.-C."/>
            <person name="Bayer T."/>
            <person name="Collen J."/>
            <person name="Dattolo E."/>
            <person name="De Paoli E."/>
            <person name="Dittami S."/>
            <person name="Maumus F."/>
            <person name="Michel G."/>
            <person name="Kersting A."/>
            <person name="Lauritano C."/>
            <person name="Lohaus R."/>
            <person name="Toepel M."/>
            <person name="Tonon T."/>
            <person name="Vanneste K."/>
            <person name="Amirebrahimi M."/>
            <person name="Brakel J."/>
            <person name="Bostroem C."/>
            <person name="Chovatia M."/>
            <person name="Grimwood J."/>
            <person name="Jenkins J.W."/>
            <person name="Jueterbock A."/>
            <person name="Mraz A."/>
            <person name="Stam W.T."/>
            <person name="Tice H."/>
            <person name="Bornberg-Bauer E."/>
            <person name="Green P.J."/>
            <person name="Pearson G.A."/>
            <person name="Procaccini G."/>
            <person name="Duarte C.M."/>
            <person name="Schmutz J."/>
            <person name="Reusch T.B.H."/>
            <person name="Van de Peer Y."/>
        </authorList>
    </citation>
    <scope>NUCLEOTIDE SEQUENCE [LARGE SCALE GENOMIC DNA]</scope>
    <source>
        <strain evidence="13">cv. Finnish</strain>
    </source>
</reference>
<organism evidence="12 13">
    <name type="scientific">Zostera marina</name>
    <name type="common">Eelgrass</name>
    <dbReference type="NCBI Taxonomy" id="29655"/>
    <lineage>
        <taxon>Eukaryota</taxon>
        <taxon>Viridiplantae</taxon>
        <taxon>Streptophyta</taxon>
        <taxon>Embryophyta</taxon>
        <taxon>Tracheophyta</taxon>
        <taxon>Spermatophyta</taxon>
        <taxon>Magnoliopsida</taxon>
        <taxon>Liliopsida</taxon>
        <taxon>Zosteraceae</taxon>
        <taxon>Zostera</taxon>
    </lineage>
</organism>
<dbReference type="SMART" id="SM00382">
    <property type="entry name" value="AAA"/>
    <property type="match status" value="1"/>
</dbReference>
<comment type="caution">
    <text evidence="12">The sequence shown here is derived from an EMBL/GenBank/DDBJ whole genome shotgun (WGS) entry which is preliminary data.</text>
</comment>
<dbReference type="InterPro" id="IPR007330">
    <property type="entry name" value="MIT_dom"/>
</dbReference>
<keyword evidence="4" id="KW-0472">Membrane</keyword>
<dbReference type="PROSITE" id="PS00674">
    <property type="entry name" value="AAA"/>
    <property type="match status" value="1"/>
</dbReference>
<accession>A0A0K9NL87</accession>
<comment type="catalytic activity">
    <reaction evidence="6">
        <text>n ATP + n H2O + a microtubule = n ADP + n phosphate + (n+1) alpha/beta tubulin heterodimers.</text>
        <dbReference type="EC" id="5.6.1.1"/>
    </reaction>
</comment>
<sequence length="489" mass="54355">MNDFWKSLSESFSSILSSSSDPDHNVSPSSSDINGEGMERSSRIDFSADSSERLVLKLKGYFELATEEINKAVRAEEWGLPDDSIAHYTNALSILSEAKMTPVPSTIPSIQRMKVTTYKGKILHWHQKVEERLKALNRRTEASTSRNKPSKISQNVYTPVRTSSYRQNLRKDSPIAGNTKINTASSKPAQGAISGCDDKLVELINTAIVDRSPSVKWNDVAGLGKAKQALMEMVILPTKRRDLFTGLRKPAKGLLLFGPPGNGKTMLAKAIASESQATFFNVSASSLTSKWVGEAEKLVRTLFIVASSKQPSVIFMDEIDSVMSTRVANENDASRRLKSEFLVQFDGVTSNSNDLVIVIGATNKPQELDDAVLRRLVKRIYVPLPDEDVRRLLLGHQLKGRSFSLPGREIENLVMETEGYSGSDLQALCEEAAMMPIRELGSKILTINANQVRPLRYDDLRKAMTVIRPSLQKSKWEELEQWNTEFGSN</sequence>
<feature type="domain" description="AAA+ ATPase" evidence="10">
    <location>
        <begin position="250"/>
        <end position="386"/>
    </location>
</feature>
<dbReference type="SUPFAM" id="SSF52540">
    <property type="entry name" value="P-loop containing nucleoside triphosphate hydrolases"/>
    <property type="match status" value="1"/>
</dbReference>
<dbReference type="InterPro" id="IPR027417">
    <property type="entry name" value="P-loop_NTPase"/>
</dbReference>
<dbReference type="GO" id="GO:0008568">
    <property type="term" value="F:microtubule severing ATPase activity"/>
    <property type="evidence" value="ECO:0000318"/>
    <property type="project" value="GO_Central"/>
</dbReference>
<evidence type="ECO:0000256" key="7">
    <source>
        <dbReference type="ARBA" id="ARBA00038871"/>
    </source>
</evidence>
<evidence type="ECO:0000256" key="8">
    <source>
        <dbReference type="RuleBase" id="RU003651"/>
    </source>
</evidence>
<dbReference type="GO" id="GO:0005874">
    <property type="term" value="C:microtubule"/>
    <property type="evidence" value="ECO:0007669"/>
    <property type="project" value="UniProtKB-KW"/>
</dbReference>
<dbReference type="PANTHER" id="PTHR23074">
    <property type="entry name" value="AAA DOMAIN-CONTAINING"/>
    <property type="match status" value="1"/>
</dbReference>
<evidence type="ECO:0000256" key="1">
    <source>
        <dbReference type="ARBA" id="ARBA00022701"/>
    </source>
</evidence>
<dbReference type="GO" id="GO:0005819">
    <property type="term" value="C:spindle"/>
    <property type="evidence" value="ECO:0000318"/>
    <property type="project" value="GO_Central"/>
</dbReference>
<dbReference type="SMART" id="SM00745">
    <property type="entry name" value="MIT"/>
    <property type="match status" value="1"/>
</dbReference>
<dbReference type="Gene3D" id="3.40.50.300">
    <property type="entry name" value="P-loop containing nucleotide triphosphate hydrolases"/>
    <property type="match status" value="1"/>
</dbReference>
<evidence type="ECO:0000256" key="3">
    <source>
        <dbReference type="ARBA" id="ARBA00022840"/>
    </source>
</evidence>
<dbReference type="InterPro" id="IPR003960">
    <property type="entry name" value="ATPase_AAA_CS"/>
</dbReference>
<keyword evidence="5" id="KW-0413">Isomerase</keyword>
<keyword evidence="2 8" id="KW-0547">Nucleotide-binding</keyword>
<comment type="similarity">
    <text evidence="8">Belongs to the AAA ATPase family.</text>
</comment>
<dbReference type="EMBL" id="LFYR01002060">
    <property type="protein sequence ID" value="KMZ57539.1"/>
    <property type="molecule type" value="Genomic_DNA"/>
</dbReference>
<evidence type="ECO:0000256" key="6">
    <source>
        <dbReference type="ARBA" id="ARBA00036378"/>
    </source>
</evidence>
<proteinExistence type="inferred from homology"/>
<dbReference type="GO" id="GO:0051013">
    <property type="term" value="P:microtubule severing"/>
    <property type="evidence" value="ECO:0000318"/>
    <property type="project" value="GO_Central"/>
</dbReference>
<name>A0A0K9NL87_ZOSMR</name>
<dbReference type="Gene3D" id="1.10.8.60">
    <property type="match status" value="1"/>
</dbReference>
<dbReference type="Proteomes" id="UP000036987">
    <property type="component" value="Unassembled WGS sequence"/>
</dbReference>
<dbReference type="FunFam" id="1.10.8.60:FF:000066">
    <property type="entry name" value="AAA-type ATPase family protein"/>
    <property type="match status" value="1"/>
</dbReference>
<evidence type="ECO:0000259" key="11">
    <source>
        <dbReference type="SMART" id="SM00745"/>
    </source>
</evidence>